<protein>
    <recommendedName>
        <fullName evidence="3">N-acetyltransferase domain-containing protein</fullName>
    </recommendedName>
</protein>
<dbReference type="Proteomes" id="UP000078287">
    <property type="component" value="Unassembled WGS sequence"/>
</dbReference>
<proteinExistence type="predicted"/>
<name>A0A178M4E0_9CHLR</name>
<evidence type="ECO:0000313" key="2">
    <source>
        <dbReference type="Proteomes" id="UP000078287"/>
    </source>
</evidence>
<accession>A0A178M4E0</accession>
<sequence>MIRTVTPGDLWSLRRKPRYQQVLYTERLLAYSHRPLWFALQSMLAGNHRERMTLVLAERGGFALAQAMGRLGRPEQDVIYLATNGTRSEQTPSDYELWFHLLHRLCADAAQHSVQRLYAALPSQHNELREIFRQVGFQAYTHRQILHLSGPDWDQGTRLAPMRAQSRRDHWAIHKLYGTVAPHLVQQAEVRNARHWTLYQPYSLVRRQAWVLGPDDDLAAYLRLLSGPSGHVFSLLIRPDAREQVVDILRFGLAQLSDSRPVYLILREYQQELFEPAMRLGFQPVGEQILLVKHTVVPIRRTVLAPSLEVGLEPRVSVRRYAWPPTVREER</sequence>
<dbReference type="STRING" id="1707952.A6A03_18390"/>
<dbReference type="AlphaFoldDB" id="A0A178M4E0"/>
<organism evidence="1 2">
    <name type="scientific">Chloroflexus islandicus</name>
    <dbReference type="NCBI Taxonomy" id="1707952"/>
    <lineage>
        <taxon>Bacteria</taxon>
        <taxon>Bacillati</taxon>
        <taxon>Chloroflexota</taxon>
        <taxon>Chloroflexia</taxon>
        <taxon>Chloroflexales</taxon>
        <taxon>Chloroflexineae</taxon>
        <taxon>Chloroflexaceae</taxon>
        <taxon>Chloroflexus</taxon>
    </lineage>
</organism>
<dbReference type="EMBL" id="LWQS01000079">
    <property type="protein sequence ID" value="OAN43620.1"/>
    <property type="molecule type" value="Genomic_DNA"/>
</dbReference>
<reference evidence="1 2" key="1">
    <citation type="submission" date="2016-04" db="EMBL/GenBank/DDBJ databases">
        <title>Chloroflexus islandicus sp. nov., a thermophilic filamentous anoxygenic phototrophic bacterium from geyser Strokkur (Iceland).</title>
        <authorList>
            <person name="Gaisin V.A."/>
            <person name="Kalashnikov A.M."/>
            <person name="Sukhacheva M.V."/>
            <person name="Grouzdev D.S."/>
            <person name="Ivanov T.M."/>
            <person name="Kuznetsov B."/>
            <person name="Gorlenko V.M."/>
        </authorList>
    </citation>
    <scope>NUCLEOTIDE SEQUENCE [LARGE SCALE GENOMIC DNA]</scope>
    <source>
        <strain evidence="2">isl-2</strain>
    </source>
</reference>
<evidence type="ECO:0000313" key="1">
    <source>
        <dbReference type="EMBL" id="OAN43620.1"/>
    </source>
</evidence>
<evidence type="ECO:0008006" key="3">
    <source>
        <dbReference type="Google" id="ProtNLM"/>
    </source>
</evidence>
<comment type="caution">
    <text evidence="1">The sequence shown here is derived from an EMBL/GenBank/DDBJ whole genome shotgun (WGS) entry which is preliminary data.</text>
</comment>
<gene>
    <name evidence="1" type="ORF">A6A03_18390</name>
</gene>
<dbReference type="OrthoDB" id="145611at2"/>
<dbReference type="RefSeq" id="WP_066790139.1">
    <property type="nucleotide sequence ID" value="NZ_LWQS01000079.1"/>
</dbReference>
<keyword evidence="2" id="KW-1185">Reference proteome</keyword>